<dbReference type="PANTHER" id="PTHR23089">
    <property type="entry name" value="HISTIDINE TRIAD HIT PROTEIN"/>
    <property type="match status" value="1"/>
</dbReference>
<evidence type="ECO:0000256" key="3">
    <source>
        <dbReference type="PROSITE-ProRule" id="PRU00464"/>
    </source>
</evidence>
<organism evidence="5 6">
    <name type="scientific">SAR86 cluster bacterium</name>
    <dbReference type="NCBI Taxonomy" id="2030880"/>
    <lineage>
        <taxon>Bacteria</taxon>
        <taxon>Pseudomonadati</taxon>
        <taxon>Pseudomonadota</taxon>
        <taxon>Gammaproteobacteria</taxon>
        <taxon>SAR86 cluster</taxon>
    </lineage>
</organism>
<dbReference type="PRINTS" id="PR00332">
    <property type="entry name" value="HISTRIAD"/>
</dbReference>
<feature type="short sequence motif" description="Histidine triad motif" evidence="2 3">
    <location>
        <begin position="97"/>
        <end position="101"/>
    </location>
</feature>
<dbReference type="Pfam" id="PF01230">
    <property type="entry name" value="HIT"/>
    <property type="match status" value="1"/>
</dbReference>
<dbReference type="PROSITE" id="PS00892">
    <property type="entry name" value="HIT_1"/>
    <property type="match status" value="1"/>
</dbReference>
<reference evidence="5 6" key="1">
    <citation type="submission" date="2019-02" db="EMBL/GenBank/DDBJ databases">
        <title>Prokaryotic population dynamics and viral predation in marine succession experiment using metagenomics: the confinement effect.</title>
        <authorList>
            <person name="Haro-Moreno J.M."/>
            <person name="Rodriguez-Valera F."/>
            <person name="Lopez-Perez M."/>
        </authorList>
    </citation>
    <scope>NUCLEOTIDE SEQUENCE [LARGE SCALE GENOMIC DNA]</scope>
    <source>
        <strain evidence="5">MED-G167</strain>
    </source>
</reference>
<dbReference type="GO" id="GO:0003824">
    <property type="term" value="F:catalytic activity"/>
    <property type="evidence" value="ECO:0007669"/>
    <property type="project" value="InterPro"/>
</dbReference>
<sequence>MFMTLFQKIIDKEIPADIVYEDDLSLVFKDVNPQAPTHLLIIPKKPIAKVSDMDEEDKDLFGHLMWVAGEVARKSGLDDTFRLVVNNGAKAGQSVFHIHIHLLSGRPLSWPPG</sequence>
<feature type="active site" description="Tele-AMP-histidine intermediate" evidence="1">
    <location>
        <position position="99"/>
    </location>
</feature>
<dbReference type="EMBL" id="SHBM01000024">
    <property type="protein sequence ID" value="RZO17737.1"/>
    <property type="molecule type" value="Genomic_DNA"/>
</dbReference>
<evidence type="ECO:0000256" key="1">
    <source>
        <dbReference type="PIRSR" id="PIRSR601310-1"/>
    </source>
</evidence>
<dbReference type="AlphaFoldDB" id="A0A520M929"/>
<dbReference type="FunFam" id="3.30.428.10:FF:000005">
    <property type="entry name" value="Histidine triad nucleotide-binding protein 1"/>
    <property type="match status" value="1"/>
</dbReference>
<evidence type="ECO:0000256" key="2">
    <source>
        <dbReference type="PIRSR" id="PIRSR601310-3"/>
    </source>
</evidence>
<evidence type="ECO:0000259" key="4">
    <source>
        <dbReference type="PROSITE" id="PS51084"/>
    </source>
</evidence>
<dbReference type="InterPro" id="IPR019808">
    <property type="entry name" value="Histidine_triad_CS"/>
</dbReference>
<dbReference type="SUPFAM" id="SSF54197">
    <property type="entry name" value="HIT-like"/>
    <property type="match status" value="1"/>
</dbReference>
<accession>A0A520M929</accession>
<gene>
    <name evidence="5" type="ORF">EVB00_02000</name>
</gene>
<evidence type="ECO:0000313" key="5">
    <source>
        <dbReference type="EMBL" id="RZO17737.1"/>
    </source>
</evidence>
<dbReference type="Proteomes" id="UP000318359">
    <property type="component" value="Unassembled WGS sequence"/>
</dbReference>
<dbReference type="PROSITE" id="PS51084">
    <property type="entry name" value="HIT_2"/>
    <property type="match status" value="1"/>
</dbReference>
<evidence type="ECO:0000313" key="6">
    <source>
        <dbReference type="Proteomes" id="UP000318359"/>
    </source>
</evidence>
<comment type="caution">
    <text evidence="5">The sequence shown here is derived from an EMBL/GenBank/DDBJ whole genome shotgun (WGS) entry which is preliminary data.</text>
</comment>
<dbReference type="Gene3D" id="3.30.428.10">
    <property type="entry name" value="HIT-like"/>
    <property type="match status" value="1"/>
</dbReference>
<feature type="domain" description="HIT" evidence="4">
    <location>
        <begin position="5"/>
        <end position="113"/>
    </location>
</feature>
<protein>
    <submittedName>
        <fullName evidence="5">Histidine triad nucleotide-binding protein</fullName>
    </submittedName>
</protein>
<dbReference type="CDD" id="cd01276">
    <property type="entry name" value="PKCI_related"/>
    <property type="match status" value="1"/>
</dbReference>
<name>A0A520M929_9GAMM</name>
<dbReference type="InterPro" id="IPR001310">
    <property type="entry name" value="Histidine_triad_HIT"/>
</dbReference>
<dbReference type="InterPro" id="IPR011146">
    <property type="entry name" value="HIT-like"/>
</dbReference>
<proteinExistence type="predicted"/>
<dbReference type="InterPro" id="IPR036265">
    <property type="entry name" value="HIT-like_sf"/>
</dbReference>